<keyword evidence="2" id="KW-1185">Reference proteome</keyword>
<reference evidence="1 2" key="1">
    <citation type="journal article" date="2014" name="Nat. Commun.">
        <title>Multiple recent horizontal transfers of a large genomic region in cheese making fungi.</title>
        <authorList>
            <person name="Cheeseman K."/>
            <person name="Ropars J."/>
            <person name="Renault P."/>
            <person name="Dupont J."/>
            <person name="Gouzy J."/>
            <person name="Branca A."/>
            <person name="Abraham A.L."/>
            <person name="Ceppi M."/>
            <person name="Conseiller E."/>
            <person name="Debuchy R."/>
            <person name="Malagnac F."/>
            <person name="Goarin A."/>
            <person name="Silar P."/>
            <person name="Lacoste S."/>
            <person name="Sallet E."/>
            <person name="Bensimon A."/>
            <person name="Giraud T."/>
            <person name="Brygoo Y."/>
        </authorList>
    </citation>
    <scope>NUCLEOTIDE SEQUENCE [LARGE SCALE GENOMIC DNA]</scope>
    <source>
        <strain evidence="2">FM 013</strain>
    </source>
</reference>
<proteinExistence type="predicted"/>
<evidence type="ECO:0000313" key="2">
    <source>
        <dbReference type="Proteomes" id="UP000053732"/>
    </source>
</evidence>
<dbReference type="STRING" id="1429867.A0A0G4P3G5"/>
<name>A0A0G4P3G5_PENC3</name>
<dbReference type="EMBL" id="HG793138">
    <property type="protein sequence ID" value="CRL20861.1"/>
    <property type="molecule type" value="Genomic_DNA"/>
</dbReference>
<accession>A0A0G4P3G5</accession>
<evidence type="ECO:0000313" key="1">
    <source>
        <dbReference type="EMBL" id="CRL20861.1"/>
    </source>
</evidence>
<sequence length="229" mass="25650">MGGKPVQSHYPALFSRISGPLCSLKALTRATPTRLLLAAHKPHASELVVGNERILAVVLLADSLRKSLIVDEHSYLIILGPSSDLWEGAITRWSLPMLQLASRFAPTWCHGQPPGHVPKVNPLRHRQKTRILRRILEPRSLYKDIVRHTWCPTIQASAPCAPFNHLTPLFLLFSLGEIIISKMNPSPYSNDQYTIGWISALNEEFMVAMAMLDEEHGRPQSTPQEDTNV</sequence>
<dbReference type="Proteomes" id="UP000053732">
    <property type="component" value="Unassembled WGS sequence"/>
</dbReference>
<organism evidence="1 2">
    <name type="scientific">Penicillium camemberti (strain FM 013)</name>
    <dbReference type="NCBI Taxonomy" id="1429867"/>
    <lineage>
        <taxon>Eukaryota</taxon>
        <taxon>Fungi</taxon>
        <taxon>Dikarya</taxon>
        <taxon>Ascomycota</taxon>
        <taxon>Pezizomycotina</taxon>
        <taxon>Eurotiomycetes</taxon>
        <taxon>Eurotiomycetidae</taxon>
        <taxon>Eurotiales</taxon>
        <taxon>Aspergillaceae</taxon>
        <taxon>Penicillium</taxon>
    </lineage>
</organism>
<dbReference type="AlphaFoldDB" id="A0A0G4P3G5"/>
<gene>
    <name evidence="1" type="ORF">PCAMFM013_S005g000025</name>
</gene>
<protein>
    <submittedName>
        <fullName evidence="1">Str. FM013</fullName>
    </submittedName>
</protein>